<dbReference type="Pfam" id="PF04885">
    <property type="entry name" value="Stig1"/>
    <property type="match status" value="1"/>
</dbReference>
<dbReference type="InParanoid" id="D8SZ94"/>
<dbReference type="KEGG" id="smo:SELMODRAFT_25295"/>
<evidence type="ECO:0000313" key="3">
    <source>
        <dbReference type="EMBL" id="EFJ10170.1"/>
    </source>
</evidence>
<dbReference type="InterPro" id="IPR006969">
    <property type="entry name" value="Stig-like"/>
</dbReference>
<dbReference type="Gramene" id="EFJ10170">
    <property type="protein sequence ID" value="EFJ10170"/>
    <property type="gene ID" value="SELMODRAFT_25295"/>
</dbReference>
<evidence type="ECO:0000256" key="1">
    <source>
        <dbReference type="ARBA" id="ARBA00006010"/>
    </source>
</evidence>
<keyword evidence="4" id="KW-1185">Reference proteome</keyword>
<gene>
    <name evidence="3" type="ORF">SELMODRAFT_25295</name>
</gene>
<organism evidence="4">
    <name type="scientific">Selaginella moellendorffii</name>
    <name type="common">Spikemoss</name>
    <dbReference type="NCBI Taxonomy" id="88036"/>
    <lineage>
        <taxon>Eukaryota</taxon>
        <taxon>Viridiplantae</taxon>
        <taxon>Streptophyta</taxon>
        <taxon>Embryophyta</taxon>
        <taxon>Tracheophyta</taxon>
        <taxon>Lycopodiopsida</taxon>
        <taxon>Selaginellales</taxon>
        <taxon>Selaginellaceae</taxon>
        <taxon>Selaginella</taxon>
    </lineage>
</organism>
<protein>
    <submittedName>
        <fullName evidence="3">Uncharacterized protein</fullName>
    </submittedName>
</protein>
<accession>D8SZ94</accession>
<dbReference type="PANTHER" id="PTHR33227:SF54">
    <property type="entry name" value="PROTEIN STIG1"/>
    <property type="match status" value="1"/>
</dbReference>
<evidence type="ECO:0000313" key="4">
    <source>
        <dbReference type="Proteomes" id="UP000001514"/>
    </source>
</evidence>
<name>D8SZ94_SELML</name>
<proteinExistence type="inferred from homology"/>
<evidence type="ECO:0000256" key="2">
    <source>
        <dbReference type="ARBA" id="ARBA00022729"/>
    </source>
</evidence>
<reference evidence="3 4" key="1">
    <citation type="journal article" date="2011" name="Science">
        <title>The Selaginella genome identifies genetic changes associated with the evolution of vascular plants.</title>
        <authorList>
            <person name="Banks J.A."/>
            <person name="Nishiyama T."/>
            <person name="Hasebe M."/>
            <person name="Bowman J.L."/>
            <person name="Gribskov M."/>
            <person name="dePamphilis C."/>
            <person name="Albert V.A."/>
            <person name="Aono N."/>
            <person name="Aoyama T."/>
            <person name="Ambrose B.A."/>
            <person name="Ashton N.W."/>
            <person name="Axtell M.J."/>
            <person name="Barker E."/>
            <person name="Barker M.S."/>
            <person name="Bennetzen J.L."/>
            <person name="Bonawitz N.D."/>
            <person name="Chapple C."/>
            <person name="Cheng C."/>
            <person name="Correa L.G."/>
            <person name="Dacre M."/>
            <person name="DeBarry J."/>
            <person name="Dreyer I."/>
            <person name="Elias M."/>
            <person name="Engstrom E.M."/>
            <person name="Estelle M."/>
            <person name="Feng L."/>
            <person name="Finet C."/>
            <person name="Floyd S.K."/>
            <person name="Frommer W.B."/>
            <person name="Fujita T."/>
            <person name="Gramzow L."/>
            <person name="Gutensohn M."/>
            <person name="Harholt J."/>
            <person name="Hattori M."/>
            <person name="Heyl A."/>
            <person name="Hirai T."/>
            <person name="Hiwatashi Y."/>
            <person name="Ishikawa M."/>
            <person name="Iwata M."/>
            <person name="Karol K.G."/>
            <person name="Koehler B."/>
            <person name="Kolukisaoglu U."/>
            <person name="Kubo M."/>
            <person name="Kurata T."/>
            <person name="Lalonde S."/>
            <person name="Li K."/>
            <person name="Li Y."/>
            <person name="Litt A."/>
            <person name="Lyons E."/>
            <person name="Manning G."/>
            <person name="Maruyama T."/>
            <person name="Michael T.P."/>
            <person name="Mikami K."/>
            <person name="Miyazaki S."/>
            <person name="Morinaga S."/>
            <person name="Murata T."/>
            <person name="Mueller-Roeber B."/>
            <person name="Nelson D.R."/>
            <person name="Obara M."/>
            <person name="Oguri Y."/>
            <person name="Olmstead R.G."/>
            <person name="Onodera N."/>
            <person name="Petersen B.L."/>
            <person name="Pils B."/>
            <person name="Prigge M."/>
            <person name="Rensing S.A."/>
            <person name="Riano-Pachon D.M."/>
            <person name="Roberts A.W."/>
            <person name="Sato Y."/>
            <person name="Scheller H.V."/>
            <person name="Schulz B."/>
            <person name="Schulz C."/>
            <person name="Shakirov E.V."/>
            <person name="Shibagaki N."/>
            <person name="Shinohara N."/>
            <person name="Shippen D.E."/>
            <person name="Soerensen I."/>
            <person name="Sotooka R."/>
            <person name="Sugimoto N."/>
            <person name="Sugita M."/>
            <person name="Sumikawa N."/>
            <person name="Tanurdzic M."/>
            <person name="Theissen G."/>
            <person name="Ulvskov P."/>
            <person name="Wakazuki S."/>
            <person name="Weng J.K."/>
            <person name="Willats W.W."/>
            <person name="Wipf D."/>
            <person name="Wolf P.G."/>
            <person name="Yang L."/>
            <person name="Zimmer A.D."/>
            <person name="Zhu Q."/>
            <person name="Mitros T."/>
            <person name="Hellsten U."/>
            <person name="Loque D."/>
            <person name="Otillar R."/>
            <person name="Salamov A."/>
            <person name="Schmutz J."/>
            <person name="Shapiro H."/>
            <person name="Lindquist E."/>
            <person name="Lucas S."/>
            <person name="Rokhsar D."/>
            <person name="Grigoriev I.V."/>
        </authorList>
    </citation>
    <scope>NUCLEOTIDE SEQUENCE [LARGE SCALE GENOMIC DNA]</scope>
</reference>
<feature type="non-terminal residue" evidence="3">
    <location>
        <position position="63"/>
    </location>
</feature>
<dbReference type="AlphaFoldDB" id="D8SZ94"/>
<sequence>CCWNRFCVDTKVDPSNCGGCNKPCTYGFSCCAGKCVDLLRDRKHCGSCDNVCSKHNQCEFGLC</sequence>
<dbReference type="OMA" id="NCRYSEM"/>
<dbReference type="HOGENOM" id="CLU_111795_3_0_1"/>
<comment type="similarity">
    <text evidence="1">Belongs to the STIG1 family.</text>
</comment>
<dbReference type="PANTHER" id="PTHR33227">
    <property type="entry name" value="STIGMA-SPECIFIC STIG1-LIKE PROTEIN 3"/>
    <property type="match status" value="1"/>
</dbReference>
<keyword evidence="2" id="KW-0732">Signal</keyword>
<feature type="non-terminal residue" evidence="3">
    <location>
        <position position="1"/>
    </location>
</feature>
<dbReference type="Proteomes" id="UP000001514">
    <property type="component" value="Unassembled WGS sequence"/>
</dbReference>
<dbReference type="EMBL" id="GL377655">
    <property type="protein sequence ID" value="EFJ10170.1"/>
    <property type="molecule type" value="Genomic_DNA"/>
</dbReference>